<sequence length="122" mass="14382">MVQTDISQLAAECADWRQILRSYRDEFHSCEKALLEMCKKSLSRNHLTQVEHFQNQFDIQLQNIHDLKQTIKSHEKKVQQADTEEGVYAGHERLLNEFLSLESTLQELRDEFKNFINNTSCP</sequence>
<keyword evidence="3" id="KW-1185">Reference proteome</keyword>
<accession>A0A5B8UFA4</accession>
<dbReference type="OrthoDB" id="672271at2"/>
<proteinExistence type="predicted"/>
<evidence type="ECO:0000313" key="2">
    <source>
        <dbReference type="EMBL" id="QEC54986.1"/>
    </source>
</evidence>
<dbReference type="AlphaFoldDB" id="A0A5B8UFA4"/>
<dbReference type="KEGG" id="fgg:FSB75_03395"/>
<gene>
    <name evidence="2" type="ORF">FSB75_03395</name>
</gene>
<feature type="coiled-coil region" evidence="1">
    <location>
        <begin position="64"/>
        <end position="118"/>
    </location>
</feature>
<protein>
    <submittedName>
        <fullName evidence="2">Uncharacterized protein</fullName>
    </submittedName>
</protein>
<evidence type="ECO:0000256" key="1">
    <source>
        <dbReference type="SAM" id="Coils"/>
    </source>
</evidence>
<dbReference type="Proteomes" id="UP000321204">
    <property type="component" value="Chromosome"/>
</dbReference>
<dbReference type="EMBL" id="CP042433">
    <property type="protein sequence ID" value="QEC54986.1"/>
    <property type="molecule type" value="Genomic_DNA"/>
</dbReference>
<evidence type="ECO:0000313" key="3">
    <source>
        <dbReference type="Proteomes" id="UP000321204"/>
    </source>
</evidence>
<dbReference type="RefSeq" id="WP_146782776.1">
    <property type="nucleotide sequence ID" value="NZ_BAABIO010000006.1"/>
</dbReference>
<reference evidence="2 3" key="1">
    <citation type="journal article" date="2015" name="Int. J. Syst. Evol. Microbiol.">
        <title>Flavisolibacter ginsenosidimutans sp. nov., with ginsenoside-converting activity isolated from soil used for cultivating ginseng.</title>
        <authorList>
            <person name="Zhao Y."/>
            <person name="Liu Q."/>
            <person name="Kang M.S."/>
            <person name="Jin F."/>
            <person name="Yu H."/>
            <person name="Im W.T."/>
        </authorList>
    </citation>
    <scope>NUCLEOTIDE SEQUENCE [LARGE SCALE GENOMIC DNA]</scope>
    <source>
        <strain evidence="2 3">Gsoil 636</strain>
    </source>
</reference>
<organism evidence="2 3">
    <name type="scientific">Flavisolibacter ginsenosidimutans</name>
    <dbReference type="NCBI Taxonomy" id="661481"/>
    <lineage>
        <taxon>Bacteria</taxon>
        <taxon>Pseudomonadati</taxon>
        <taxon>Bacteroidota</taxon>
        <taxon>Chitinophagia</taxon>
        <taxon>Chitinophagales</taxon>
        <taxon>Chitinophagaceae</taxon>
        <taxon>Flavisolibacter</taxon>
    </lineage>
</organism>
<name>A0A5B8UFA4_9BACT</name>
<keyword evidence="1" id="KW-0175">Coiled coil</keyword>